<name>H1XW40_CALAY</name>
<feature type="domain" description="CheW-like" evidence="1">
    <location>
        <begin position="30"/>
        <end position="166"/>
    </location>
</feature>
<dbReference type="KEGG" id="caby:Cabys_982"/>
<dbReference type="InterPro" id="IPR036061">
    <property type="entry name" value="CheW-like_dom_sf"/>
</dbReference>
<proteinExistence type="predicted"/>
<dbReference type="SUPFAM" id="SSF50341">
    <property type="entry name" value="CheW-like"/>
    <property type="match status" value="1"/>
</dbReference>
<evidence type="ECO:0000313" key="5">
    <source>
        <dbReference type="Proteomes" id="UP000183868"/>
    </source>
</evidence>
<dbReference type="InterPro" id="IPR002545">
    <property type="entry name" value="CheW-lke_dom"/>
</dbReference>
<dbReference type="Proteomes" id="UP000004671">
    <property type="component" value="Chromosome"/>
</dbReference>
<keyword evidence="4" id="KW-1185">Reference proteome</keyword>
<dbReference type="GO" id="GO:0005829">
    <property type="term" value="C:cytosol"/>
    <property type="evidence" value="ECO:0007669"/>
    <property type="project" value="TreeGrafter"/>
</dbReference>
<reference evidence="3 4" key="1">
    <citation type="submission" date="2011-09" db="EMBL/GenBank/DDBJ databases">
        <title>The permanent draft genome of Caldithrix abyssi DSM 13497.</title>
        <authorList>
            <consortium name="US DOE Joint Genome Institute (JGI-PGF)"/>
            <person name="Lucas S."/>
            <person name="Han J."/>
            <person name="Lapidus A."/>
            <person name="Bruce D."/>
            <person name="Goodwin L."/>
            <person name="Pitluck S."/>
            <person name="Peters L."/>
            <person name="Kyrpides N."/>
            <person name="Mavromatis K."/>
            <person name="Ivanova N."/>
            <person name="Mikhailova N."/>
            <person name="Chertkov O."/>
            <person name="Detter J.C."/>
            <person name="Tapia R."/>
            <person name="Han C."/>
            <person name="Land M."/>
            <person name="Hauser L."/>
            <person name="Markowitz V."/>
            <person name="Cheng J.-F."/>
            <person name="Hugenholtz P."/>
            <person name="Woyke T."/>
            <person name="Wu D."/>
            <person name="Spring S."/>
            <person name="Brambilla E."/>
            <person name="Klenk H.-P."/>
            <person name="Eisen J.A."/>
        </authorList>
    </citation>
    <scope>NUCLEOTIDE SEQUENCE [LARGE SCALE GENOMIC DNA]</scope>
    <source>
        <strain evidence="3 4">DSM 13497</strain>
    </source>
</reference>
<dbReference type="PROSITE" id="PS50851">
    <property type="entry name" value="CHEW"/>
    <property type="match status" value="1"/>
</dbReference>
<dbReference type="eggNOG" id="COG0835">
    <property type="taxonomic scope" value="Bacteria"/>
</dbReference>
<protein>
    <submittedName>
        <fullName evidence="3">CheW protein</fullName>
    </submittedName>
    <submittedName>
        <fullName evidence="2">CheW-like domain-containing protein</fullName>
    </submittedName>
</protein>
<dbReference type="PANTHER" id="PTHR22617:SF23">
    <property type="entry name" value="CHEMOTAXIS PROTEIN CHEW"/>
    <property type="match status" value="1"/>
</dbReference>
<dbReference type="InParanoid" id="H1XW40"/>
<dbReference type="RefSeq" id="WP_006928990.1">
    <property type="nucleotide sequence ID" value="NZ_CM001402.1"/>
</dbReference>
<accession>H1XW40</accession>
<dbReference type="EMBL" id="CM001402">
    <property type="protein sequence ID" value="EHO41812.1"/>
    <property type="molecule type" value="Genomic_DNA"/>
</dbReference>
<dbReference type="HOGENOM" id="CLU_048995_4_0_0"/>
<dbReference type="GO" id="GO:0007165">
    <property type="term" value="P:signal transduction"/>
    <property type="evidence" value="ECO:0007669"/>
    <property type="project" value="InterPro"/>
</dbReference>
<dbReference type="OrthoDB" id="9790406at2"/>
<sequence length="172" mass="19306">METNDKNTLLKERAKRLAQKAFLPEEIKDARTIVLFSLNNELYAIDVQQIRAIQPFRGATQIPGVSPVVAGVINVSGVIYTVLDLKQIFNLKTDAADGQYVIVIEHDKLKVCLLIDQIIDYRIISEKEIQTNLTGIKGKQKSYIQGLLKDSTVLVDVQNILNAQQPLFNQSK</sequence>
<evidence type="ECO:0000313" key="4">
    <source>
        <dbReference type="Proteomes" id="UP000004671"/>
    </source>
</evidence>
<dbReference type="PANTHER" id="PTHR22617">
    <property type="entry name" value="CHEMOTAXIS SENSOR HISTIDINE KINASE-RELATED"/>
    <property type="match status" value="1"/>
</dbReference>
<dbReference type="AlphaFoldDB" id="H1XW40"/>
<dbReference type="STRING" id="880073.Cabys_982"/>
<dbReference type="Proteomes" id="UP000183868">
    <property type="component" value="Chromosome"/>
</dbReference>
<evidence type="ECO:0000259" key="1">
    <source>
        <dbReference type="PROSITE" id="PS50851"/>
    </source>
</evidence>
<dbReference type="GO" id="GO:0006935">
    <property type="term" value="P:chemotaxis"/>
    <property type="evidence" value="ECO:0007669"/>
    <property type="project" value="InterPro"/>
</dbReference>
<dbReference type="PaxDb" id="880073-Calab_2202"/>
<gene>
    <name evidence="2" type="ORF">Cabys_982</name>
    <name evidence="3" type="ORF">Calab_2202</name>
</gene>
<organism evidence="3 4">
    <name type="scientific">Caldithrix abyssi DSM 13497</name>
    <dbReference type="NCBI Taxonomy" id="880073"/>
    <lineage>
        <taxon>Bacteria</taxon>
        <taxon>Pseudomonadati</taxon>
        <taxon>Calditrichota</taxon>
        <taxon>Calditrichia</taxon>
        <taxon>Calditrichales</taxon>
        <taxon>Calditrichaceae</taxon>
        <taxon>Caldithrix</taxon>
    </lineage>
</organism>
<dbReference type="Gene3D" id="2.30.30.40">
    <property type="entry name" value="SH3 Domains"/>
    <property type="match status" value="1"/>
</dbReference>
<dbReference type="EMBL" id="CP018099">
    <property type="protein sequence ID" value="APF17733.1"/>
    <property type="molecule type" value="Genomic_DNA"/>
</dbReference>
<reference evidence="2 5" key="2">
    <citation type="submission" date="2016-11" db="EMBL/GenBank/DDBJ databases">
        <title>Genomic analysis of Caldithrix abyssi and proposal of a novel bacterial phylum Caldithrichaeota.</title>
        <authorList>
            <person name="Kublanov I."/>
            <person name="Sigalova O."/>
            <person name="Gavrilov S."/>
            <person name="Lebedinsky A."/>
            <person name="Ivanova N."/>
            <person name="Daum C."/>
            <person name="Reddy T."/>
            <person name="Klenk H.P."/>
            <person name="Goker M."/>
            <person name="Reva O."/>
            <person name="Miroshnichenko M."/>
            <person name="Kyprides N."/>
            <person name="Woyke T."/>
            <person name="Gelfand M."/>
        </authorList>
    </citation>
    <scope>NUCLEOTIDE SEQUENCE [LARGE SCALE GENOMIC DNA]</scope>
    <source>
        <strain evidence="2 5">LF13</strain>
    </source>
</reference>
<dbReference type="InterPro" id="IPR039315">
    <property type="entry name" value="CheW"/>
</dbReference>
<dbReference type="SMART" id="SM00260">
    <property type="entry name" value="CheW"/>
    <property type="match status" value="1"/>
</dbReference>
<evidence type="ECO:0000313" key="2">
    <source>
        <dbReference type="EMBL" id="APF17733.1"/>
    </source>
</evidence>
<evidence type="ECO:0000313" key="3">
    <source>
        <dbReference type="EMBL" id="EHO41812.1"/>
    </source>
</evidence>
<dbReference type="Gene3D" id="2.40.50.180">
    <property type="entry name" value="CheA-289, Domain 4"/>
    <property type="match status" value="1"/>
</dbReference>
<dbReference type="Pfam" id="PF01584">
    <property type="entry name" value="CheW"/>
    <property type="match status" value="1"/>
</dbReference>